<dbReference type="AlphaFoldDB" id="A0A837J7F1"/>
<evidence type="ECO:0000313" key="2">
    <source>
        <dbReference type="EMBL" id="KLE02082.1"/>
    </source>
</evidence>
<dbReference type="EMBL" id="JAIS01000038">
    <property type="protein sequence ID" value="KLE02082.1"/>
    <property type="molecule type" value="Genomic_DNA"/>
</dbReference>
<keyword evidence="1" id="KW-0472">Membrane</keyword>
<sequence length="372" mass="43904">MSKFKTITFLWIFFLTIFVVFHFLIFSYFTSKVYPTTSKTTIGDLARMSYLVNIIQERENKNDLNKMHLSQEQYHNEQIDILTIGDSFSNGNAGGKNSYYQDYISTFYNKSVLNLNAQEINSSNNYIEIIALFANSGYLEEMGVKYVLIESVQREALERFAKDDLNFYLKSDESLENVFANLKKTYKIEELYKLKPLLINNLNFNAFLYNLKYYTKGYGKLNSSVYIEKLDKDLFTTKSPSELIFFHEDINKLSLENKEKMELLNENFNKLANILNKKGIKLIFMPAVDKYNLYRPYIVSNEYKESIFFEYLSTLTKEYIFIDTKKILSDLLKDNTKDVFYADDTHWSYKASEYIIKSNYFNDILFKGDINE</sequence>
<name>A0A837J7F1_9BACT</name>
<organism evidence="2 3">
    <name type="scientific">Aliarcobacter butzleri L351</name>
    <dbReference type="NCBI Taxonomy" id="1447259"/>
    <lineage>
        <taxon>Bacteria</taxon>
        <taxon>Pseudomonadati</taxon>
        <taxon>Campylobacterota</taxon>
        <taxon>Epsilonproteobacteria</taxon>
        <taxon>Campylobacterales</taxon>
        <taxon>Arcobacteraceae</taxon>
        <taxon>Aliarcobacter</taxon>
    </lineage>
</organism>
<gene>
    <name evidence="2" type="ORF">AF76_03070</name>
</gene>
<accession>A0A837J7F1</accession>
<dbReference type="SUPFAM" id="SSF52266">
    <property type="entry name" value="SGNH hydrolase"/>
    <property type="match status" value="1"/>
</dbReference>
<proteinExistence type="predicted"/>
<keyword evidence="1" id="KW-0812">Transmembrane</keyword>
<keyword evidence="1" id="KW-1133">Transmembrane helix</keyword>
<evidence type="ECO:0000313" key="3">
    <source>
        <dbReference type="Proteomes" id="UP000035526"/>
    </source>
</evidence>
<dbReference type="Proteomes" id="UP000035526">
    <property type="component" value="Unassembled WGS sequence"/>
</dbReference>
<reference evidence="2 3" key="1">
    <citation type="submission" date="2014-01" db="EMBL/GenBank/DDBJ databases">
        <title>Development of a Comparative Genomic Fingerprinting Assay for High Resolution Genotyping of Arcobacter butzleri.</title>
        <authorList>
            <person name="Webb A.L."/>
            <person name="Inglis G.D."/>
            <person name="Kruczkiewicz P."/>
            <person name="Selinger L.B."/>
            <person name="Taboada E.N."/>
        </authorList>
    </citation>
    <scope>NUCLEOTIDE SEQUENCE [LARGE SCALE GENOMIC DNA]</scope>
    <source>
        <strain evidence="2 3">L351</strain>
    </source>
</reference>
<feature type="transmembrane region" description="Helical" evidence="1">
    <location>
        <begin position="7"/>
        <end position="29"/>
    </location>
</feature>
<comment type="caution">
    <text evidence="2">The sequence shown here is derived from an EMBL/GenBank/DDBJ whole genome shotgun (WGS) entry which is preliminary data.</text>
</comment>
<evidence type="ECO:0000256" key="1">
    <source>
        <dbReference type="SAM" id="Phobius"/>
    </source>
</evidence>
<evidence type="ECO:0008006" key="4">
    <source>
        <dbReference type="Google" id="ProtNLM"/>
    </source>
</evidence>
<protein>
    <recommendedName>
        <fullName evidence="4">AlgX/AlgJ SGNH hydrolase-like domain-containing protein</fullName>
    </recommendedName>
</protein>
<dbReference type="RefSeq" id="WP_046991306.1">
    <property type="nucleotide sequence ID" value="NZ_JAIS01000038.1"/>
</dbReference>